<dbReference type="GO" id="GO:0000049">
    <property type="term" value="F:tRNA binding"/>
    <property type="evidence" value="ECO:0007669"/>
    <property type="project" value="InterPro"/>
</dbReference>
<dbReference type="InterPro" id="IPR044128">
    <property type="entry name" value="eIF2g_GTP-bd"/>
</dbReference>
<evidence type="ECO:0000313" key="11">
    <source>
        <dbReference type="EMBL" id="KAH3664559.1"/>
    </source>
</evidence>
<proteinExistence type="inferred from homology"/>
<dbReference type="InterPro" id="IPR044127">
    <property type="entry name" value="eIF2g_dom_2"/>
</dbReference>
<evidence type="ECO:0000256" key="2">
    <source>
        <dbReference type="ARBA" id="ARBA00011986"/>
    </source>
</evidence>
<comment type="catalytic activity">
    <reaction evidence="8">
        <text>GTP + H2O = GDP + phosphate + H(+)</text>
        <dbReference type="Rhea" id="RHEA:19669"/>
        <dbReference type="ChEBI" id="CHEBI:15377"/>
        <dbReference type="ChEBI" id="CHEBI:15378"/>
        <dbReference type="ChEBI" id="CHEBI:37565"/>
        <dbReference type="ChEBI" id="CHEBI:43474"/>
        <dbReference type="ChEBI" id="CHEBI:58189"/>
        <dbReference type="EC" id="3.6.5.3"/>
    </reaction>
</comment>
<comment type="caution">
    <text evidence="11">The sequence shown here is derived from an EMBL/GenBank/DDBJ whole genome shotgun (WGS) entry which is preliminary data.</text>
</comment>
<dbReference type="SUPFAM" id="SSF52540">
    <property type="entry name" value="P-loop containing nucleoside triphosphate hydrolases"/>
    <property type="match status" value="1"/>
</dbReference>
<evidence type="ECO:0000256" key="3">
    <source>
        <dbReference type="ARBA" id="ARBA00022540"/>
    </source>
</evidence>
<dbReference type="Gene3D" id="2.40.30.10">
    <property type="entry name" value="Translation factors"/>
    <property type="match status" value="2"/>
</dbReference>
<feature type="compositionally biased region" description="Basic and acidic residues" evidence="10">
    <location>
        <begin position="52"/>
        <end position="69"/>
    </location>
</feature>
<dbReference type="SUPFAM" id="SSF50447">
    <property type="entry name" value="Translation proteins"/>
    <property type="match status" value="1"/>
</dbReference>
<keyword evidence="4" id="KW-0547">Nucleotide-binding</keyword>
<dbReference type="PROSITE" id="PS51722">
    <property type="entry name" value="G_TR_2"/>
    <property type="match status" value="1"/>
</dbReference>
<dbReference type="InterPro" id="IPR004161">
    <property type="entry name" value="EFTu-like_2"/>
</dbReference>
<dbReference type="InterPro" id="IPR015256">
    <property type="entry name" value="eIF2g_C"/>
</dbReference>
<organism evidence="11 12">
    <name type="scientific">Ogataea polymorpha</name>
    <dbReference type="NCBI Taxonomy" id="460523"/>
    <lineage>
        <taxon>Eukaryota</taxon>
        <taxon>Fungi</taxon>
        <taxon>Dikarya</taxon>
        <taxon>Ascomycota</taxon>
        <taxon>Saccharomycotina</taxon>
        <taxon>Pichiomycetes</taxon>
        <taxon>Pichiales</taxon>
        <taxon>Pichiaceae</taxon>
        <taxon>Ogataea</taxon>
    </lineage>
</organism>
<dbReference type="GO" id="GO:0001731">
    <property type="term" value="P:formation of translation preinitiation complex"/>
    <property type="evidence" value="ECO:0007669"/>
    <property type="project" value="EnsemblFungi"/>
</dbReference>
<keyword evidence="6" id="KW-0648">Protein biosynthesis</keyword>
<evidence type="ECO:0000256" key="4">
    <source>
        <dbReference type="ARBA" id="ARBA00022741"/>
    </source>
</evidence>
<dbReference type="RefSeq" id="XP_018209669.1">
    <property type="nucleotide sequence ID" value="XM_018353020.1"/>
</dbReference>
<dbReference type="Pfam" id="PF00009">
    <property type="entry name" value="GTP_EFTU"/>
    <property type="match status" value="1"/>
</dbReference>
<dbReference type="InterPro" id="IPR009000">
    <property type="entry name" value="Transl_B-barrel_sf"/>
</dbReference>
<evidence type="ECO:0000256" key="9">
    <source>
        <dbReference type="ARBA" id="ARBA00074422"/>
    </source>
</evidence>
<dbReference type="CDD" id="cd01888">
    <property type="entry name" value="eIF2_gamma"/>
    <property type="match status" value="1"/>
</dbReference>
<dbReference type="Pfam" id="PF09173">
    <property type="entry name" value="eIF2_C"/>
    <property type="match status" value="1"/>
</dbReference>
<evidence type="ECO:0000256" key="1">
    <source>
        <dbReference type="ARBA" id="ARBA00007249"/>
    </source>
</evidence>
<dbReference type="NCBIfam" id="NF003077">
    <property type="entry name" value="PRK04000.1"/>
    <property type="match status" value="1"/>
</dbReference>
<evidence type="ECO:0000256" key="10">
    <source>
        <dbReference type="SAM" id="MobiDB-lite"/>
    </source>
</evidence>
<protein>
    <recommendedName>
        <fullName evidence="9">Eukaryotic translation initiation factor 2 subunit gamma</fullName>
        <ecNumber evidence="2">3.6.5.3</ecNumber>
    </recommendedName>
</protein>
<dbReference type="GO" id="GO:0005850">
    <property type="term" value="C:eukaryotic translation initiation factor 2 complex"/>
    <property type="evidence" value="ECO:0007669"/>
    <property type="project" value="TreeGrafter"/>
</dbReference>
<keyword evidence="3" id="KW-0396">Initiation factor</keyword>
<gene>
    <name evidence="11" type="ORF">OGATHE_003374</name>
</gene>
<dbReference type="Proteomes" id="UP000788993">
    <property type="component" value="Unassembled WGS sequence"/>
</dbReference>
<accession>A0A1B7SE06</accession>
<keyword evidence="7" id="KW-0342">GTP-binding</keyword>
<dbReference type="GO" id="GO:0003743">
    <property type="term" value="F:translation initiation factor activity"/>
    <property type="evidence" value="ECO:0007669"/>
    <property type="project" value="UniProtKB-KW"/>
</dbReference>
<dbReference type="PANTHER" id="PTHR42854">
    <property type="entry name" value="EUKARYOTIC TRANSLATION INITIATION FACTOR 2 SUBUNIT 3 FAMILY MEMBER"/>
    <property type="match status" value="1"/>
</dbReference>
<dbReference type="PANTHER" id="PTHR42854:SF3">
    <property type="entry name" value="EUKARYOTIC TRANSLATION INITIATION FACTOR 2 SUBUNIT 3-RELATED"/>
    <property type="match status" value="1"/>
</dbReference>
<dbReference type="InterPro" id="IPR009001">
    <property type="entry name" value="Transl_elong_EF1A/Init_IF2_C"/>
</dbReference>
<evidence type="ECO:0000256" key="6">
    <source>
        <dbReference type="ARBA" id="ARBA00022917"/>
    </source>
</evidence>
<keyword evidence="12" id="KW-1185">Reference proteome</keyword>
<dbReference type="InterPro" id="IPR000795">
    <property type="entry name" value="T_Tr_GTP-bd_dom"/>
</dbReference>
<reference evidence="11" key="2">
    <citation type="submission" date="2021-01" db="EMBL/GenBank/DDBJ databases">
        <authorList>
            <person name="Schikora-Tamarit M.A."/>
        </authorList>
    </citation>
    <scope>NUCLEOTIDE SEQUENCE</scope>
    <source>
        <strain evidence="11">NCAIM Y.01608</strain>
    </source>
</reference>
<dbReference type="Gene3D" id="3.40.50.300">
    <property type="entry name" value="P-loop containing nucleotide triphosphate hydrolases"/>
    <property type="match status" value="1"/>
</dbReference>
<dbReference type="InterPro" id="IPR050543">
    <property type="entry name" value="eIF2G"/>
</dbReference>
<reference evidence="11" key="1">
    <citation type="journal article" date="2021" name="Open Biol.">
        <title>Shared evolutionary footprints suggest mitochondrial oxidative damage underlies multiple complex I losses in fungi.</title>
        <authorList>
            <person name="Schikora-Tamarit M.A."/>
            <person name="Marcet-Houben M."/>
            <person name="Nosek J."/>
            <person name="Gabaldon T."/>
        </authorList>
    </citation>
    <scope>NUCLEOTIDE SEQUENCE</scope>
    <source>
        <strain evidence="11">NCAIM Y.01608</strain>
    </source>
</reference>
<dbReference type="SUPFAM" id="SSF50465">
    <property type="entry name" value="EF-Tu/eEF-1alpha/eIF2-gamma C-terminal domain"/>
    <property type="match status" value="1"/>
</dbReference>
<evidence type="ECO:0000256" key="7">
    <source>
        <dbReference type="ARBA" id="ARBA00023134"/>
    </source>
</evidence>
<dbReference type="EC" id="3.6.5.3" evidence="2"/>
<dbReference type="GO" id="GO:0005829">
    <property type="term" value="C:cytosol"/>
    <property type="evidence" value="ECO:0007669"/>
    <property type="project" value="TreeGrafter"/>
</dbReference>
<dbReference type="FunFam" id="3.40.50.300:FF:000065">
    <property type="entry name" value="Eukaryotic translation initiation factor 2 subunit gamma"/>
    <property type="match status" value="1"/>
</dbReference>
<dbReference type="InterPro" id="IPR027417">
    <property type="entry name" value="P-loop_NTPase"/>
</dbReference>
<dbReference type="CDD" id="cd15490">
    <property type="entry name" value="eIF2_gamma_III"/>
    <property type="match status" value="1"/>
</dbReference>
<dbReference type="AlphaFoldDB" id="A0A1B7SE06"/>
<dbReference type="PRINTS" id="PR00315">
    <property type="entry name" value="ELONGATNFCT"/>
</dbReference>
<evidence type="ECO:0000256" key="5">
    <source>
        <dbReference type="ARBA" id="ARBA00022801"/>
    </source>
</evidence>
<dbReference type="FunFam" id="2.40.30.10:FF:000009">
    <property type="entry name" value="Eukaryotic translation initiation factor 2 subunit gamma"/>
    <property type="match status" value="1"/>
</dbReference>
<sequence length="526" mass="57603">MPTELQDVVPDIVIGGNQDGTQNDQYVAQEGDDSENEQETQKGKKVSFVTSDDEKEHEDELERRRKEFEEGGGLPEQPDNPDFSSLTPLSPEIINRQATINIGTIGHVAHGKSTVVRAISGVQTVRFKNELERNITIKLGYANAKIYRCDNEECPEPGCYRSFESSKEIHPKCEREGCTGRYQLVRHVSFVDCPGHDILMSTMLSGAAVMDAALLLIAGNESCPQPQTSEHLAAIEIMKLKHVIILQNKVDLMKEEAALEHEKSILKFIKGTIADGAPIIPISAQLKYNIDAVNMCMVNSIPVPLRDFSAQPQLIVIRSFDVNKPGSEIEELKGGVAGGSILTGVFKIGDEIEVRPGIVTKDDNGKIQCKPIFSSIVSLYAENNDLKFAVPGGLIGVGTNIDPTLCRADRLVGQVVGSKGHLPSVFTDIEINYFLLRRLLGVKTDGQKQARVRKLEVDDVLMVNIGSTATGARVVAVKADMARLTLTSPACTEINEKIALSRRIDKHFRLIGWATIKKGTTIDPVN</sequence>
<dbReference type="GO" id="GO:0003924">
    <property type="term" value="F:GTPase activity"/>
    <property type="evidence" value="ECO:0007669"/>
    <property type="project" value="InterPro"/>
</dbReference>
<evidence type="ECO:0000256" key="8">
    <source>
        <dbReference type="ARBA" id="ARBA00048107"/>
    </source>
</evidence>
<dbReference type="EMBL" id="JAEUBD010001178">
    <property type="protein sequence ID" value="KAH3664559.1"/>
    <property type="molecule type" value="Genomic_DNA"/>
</dbReference>
<feature type="region of interest" description="Disordered" evidence="10">
    <location>
        <begin position="1"/>
        <end position="88"/>
    </location>
</feature>
<dbReference type="CDD" id="cd03688">
    <property type="entry name" value="eIF2_gamma_II"/>
    <property type="match status" value="1"/>
</dbReference>
<comment type="similarity">
    <text evidence="1">Belongs to the TRAFAC class translation factor GTPase superfamily. Classic translation factor GTPase family. EF-Tu/EF-1A subfamily.</text>
</comment>
<name>A0A1B7SE06_9ASCO</name>
<dbReference type="Pfam" id="PF03144">
    <property type="entry name" value="GTP_EFTU_D2"/>
    <property type="match status" value="1"/>
</dbReference>
<keyword evidence="5" id="KW-0378">Hydrolase</keyword>
<dbReference type="FunFam" id="2.40.30.10:FF:000011">
    <property type="entry name" value="Eukaryotic translation initiation factor 2 subunit gamma"/>
    <property type="match status" value="1"/>
</dbReference>
<dbReference type="OrthoDB" id="1045173at2759"/>
<evidence type="ECO:0000313" key="12">
    <source>
        <dbReference type="Proteomes" id="UP000788993"/>
    </source>
</evidence>
<dbReference type="GO" id="GO:0005525">
    <property type="term" value="F:GTP binding"/>
    <property type="evidence" value="ECO:0007669"/>
    <property type="project" value="UniProtKB-KW"/>
</dbReference>